<dbReference type="OrthoDB" id="8969999at2"/>
<dbReference type="EMBL" id="OBQI01000001">
    <property type="protein sequence ID" value="SOC47213.1"/>
    <property type="molecule type" value="Genomic_DNA"/>
</dbReference>
<comment type="similarity">
    <text evidence="2">Belongs to the chromate ion transporter (CHR) (TC 2.A.51) family.</text>
</comment>
<dbReference type="PANTHER" id="PTHR33567">
    <property type="entry name" value="CHROMATE ION TRANSPORTER (EUROFUNG)"/>
    <property type="match status" value="1"/>
</dbReference>
<dbReference type="PANTHER" id="PTHR33567:SF3">
    <property type="entry name" value="CHROMATE ION TRANSPORTER (EUROFUNG)"/>
    <property type="match status" value="1"/>
</dbReference>
<feature type="transmembrane region" description="Helical" evidence="7">
    <location>
        <begin position="226"/>
        <end position="246"/>
    </location>
</feature>
<dbReference type="PIRSF" id="PIRSF004810">
    <property type="entry name" value="ChrA"/>
    <property type="match status" value="1"/>
</dbReference>
<feature type="transmembrane region" description="Helical" evidence="7">
    <location>
        <begin position="330"/>
        <end position="356"/>
    </location>
</feature>
<evidence type="ECO:0000256" key="6">
    <source>
        <dbReference type="ARBA" id="ARBA00023136"/>
    </source>
</evidence>
<keyword evidence="9" id="KW-1185">Reference proteome</keyword>
<keyword evidence="5 7" id="KW-1133">Transmembrane helix</keyword>
<feature type="transmembrane region" description="Helical" evidence="7">
    <location>
        <begin position="442"/>
        <end position="460"/>
    </location>
</feature>
<sequence length="461" mass="47860">MPTPPPPAADQRDGVPFGAAVRTWFLISLQTFGGPAGQIAVMQRALVEEKRWIGQRRFLHALNYCTLLPGPEAQQLATYIGWLLHGTRGGLVAGGLFVLPGVVALLALSAVYVQFGTTTGVTAVFTGLAAAVLAIVAQAVIRVGKKALDSRALVALAVASFVALAVFGVPFPLVVGVAGLAGWALGRWRPSALPGPTAADGPDAGPAPVISDDVLHHEAPSARRSLRVLLVGLLVWGVPLTAVALLTGGGSVFTEQGLFFSGAAVVTFGGAYAVLAYVAQQAVEVYGWLAPREMVRGLALAETTPGPLIMVVQFVAFLGAYRDPGDLDPWVAAVLASLLVTWVTFVPSFLFVLLGAPYMERLRGNRSLSAALTGITAAIVGVIANLGVYFAVHTLFDRTVALDDGPLALELPDLGTLRLVPLAIALVAAVLLFRLRWSVLRTLGVCALLGLAAGLAGLPLA</sequence>
<dbReference type="GO" id="GO:0015109">
    <property type="term" value="F:chromate transmembrane transporter activity"/>
    <property type="evidence" value="ECO:0007669"/>
    <property type="project" value="InterPro"/>
</dbReference>
<feature type="transmembrane region" description="Helical" evidence="7">
    <location>
        <begin position="120"/>
        <end position="141"/>
    </location>
</feature>
<evidence type="ECO:0000256" key="2">
    <source>
        <dbReference type="ARBA" id="ARBA00005262"/>
    </source>
</evidence>
<organism evidence="8 9">
    <name type="scientific">Blastococcus aggregatus</name>
    <dbReference type="NCBI Taxonomy" id="38502"/>
    <lineage>
        <taxon>Bacteria</taxon>
        <taxon>Bacillati</taxon>
        <taxon>Actinomycetota</taxon>
        <taxon>Actinomycetes</taxon>
        <taxon>Geodermatophilales</taxon>
        <taxon>Geodermatophilaceae</taxon>
        <taxon>Blastococcus</taxon>
    </lineage>
</organism>
<feature type="transmembrane region" description="Helical" evidence="7">
    <location>
        <begin position="91"/>
        <end position="113"/>
    </location>
</feature>
<dbReference type="RefSeq" id="WP_097193579.1">
    <property type="nucleotide sequence ID" value="NZ_OBQI01000001.1"/>
</dbReference>
<evidence type="ECO:0000256" key="7">
    <source>
        <dbReference type="SAM" id="Phobius"/>
    </source>
</evidence>
<feature type="transmembrane region" description="Helical" evidence="7">
    <location>
        <begin position="153"/>
        <end position="185"/>
    </location>
</feature>
<keyword evidence="3" id="KW-1003">Cell membrane</keyword>
<evidence type="ECO:0000256" key="5">
    <source>
        <dbReference type="ARBA" id="ARBA00022989"/>
    </source>
</evidence>
<gene>
    <name evidence="8" type="ORF">SAMN05660748_0689</name>
</gene>
<evidence type="ECO:0000256" key="1">
    <source>
        <dbReference type="ARBA" id="ARBA00004651"/>
    </source>
</evidence>
<dbReference type="NCBIfam" id="TIGR00937">
    <property type="entry name" value="2A51"/>
    <property type="match status" value="1"/>
</dbReference>
<dbReference type="Proteomes" id="UP000219435">
    <property type="component" value="Unassembled WGS sequence"/>
</dbReference>
<keyword evidence="4 7" id="KW-0812">Transmembrane</keyword>
<accession>A0A285UZJ8</accession>
<evidence type="ECO:0000256" key="4">
    <source>
        <dbReference type="ARBA" id="ARBA00022692"/>
    </source>
</evidence>
<dbReference type="InterPro" id="IPR003370">
    <property type="entry name" value="Chromate_transpt"/>
</dbReference>
<evidence type="ECO:0000256" key="3">
    <source>
        <dbReference type="ARBA" id="ARBA00022475"/>
    </source>
</evidence>
<feature type="transmembrane region" description="Helical" evidence="7">
    <location>
        <begin position="416"/>
        <end position="435"/>
    </location>
</feature>
<feature type="transmembrane region" description="Helical" evidence="7">
    <location>
        <begin position="298"/>
        <end position="318"/>
    </location>
</feature>
<dbReference type="Pfam" id="PF02417">
    <property type="entry name" value="Chromate_transp"/>
    <property type="match status" value="2"/>
</dbReference>
<dbReference type="GO" id="GO:0005886">
    <property type="term" value="C:plasma membrane"/>
    <property type="evidence" value="ECO:0007669"/>
    <property type="project" value="UniProtKB-SubCell"/>
</dbReference>
<protein>
    <submittedName>
        <fullName evidence="8">Chromate transporter</fullName>
    </submittedName>
</protein>
<dbReference type="InterPro" id="IPR014047">
    <property type="entry name" value="Chr_Tranpt_l_chain"/>
</dbReference>
<comment type="subcellular location">
    <subcellularLocation>
        <location evidence="1">Cell membrane</location>
        <topology evidence="1">Multi-pass membrane protein</topology>
    </subcellularLocation>
</comment>
<evidence type="ECO:0000313" key="8">
    <source>
        <dbReference type="EMBL" id="SOC47213.1"/>
    </source>
</evidence>
<feature type="transmembrane region" description="Helical" evidence="7">
    <location>
        <begin position="258"/>
        <end position="278"/>
    </location>
</feature>
<feature type="transmembrane region" description="Helical" evidence="7">
    <location>
        <begin position="368"/>
        <end position="396"/>
    </location>
</feature>
<keyword evidence="6 7" id="KW-0472">Membrane</keyword>
<dbReference type="AlphaFoldDB" id="A0A285UZJ8"/>
<name>A0A285UZJ8_9ACTN</name>
<evidence type="ECO:0000313" key="9">
    <source>
        <dbReference type="Proteomes" id="UP000219435"/>
    </source>
</evidence>
<reference evidence="9" key="1">
    <citation type="submission" date="2017-08" db="EMBL/GenBank/DDBJ databases">
        <authorList>
            <person name="Varghese N."/>
            <person name="Submissions S."/>
        </authorList>
    </citation>
    <scope>NUCLEOTIDE SEQUENCE [LARGE SCALE GENOMIC DNA]</scope>
    <source>
        <strain evidence="9">DSM 4725</strain>
    </source>
</reference>
<proteinExistence type="inferred from homology"/>